<feature type="transmembrane region" description="Helical" evidence="1">
    <location>
        <begin position="235"/>
        <end position="258"/>
    </location>
</feature>
<sequence>MAATTAARHRHSFGSIRDLTTRPRHLPHSRSLISLGGSLELCGITDVLLQFYVLIWNKIEPRMTVLRQGVHLNIKFTVYLYGFYYWITTALTSSSANLCFDSTALACGEQMYGEIKDVFLDGAKGEGEKNKEYFFESWFSLIHQLQPRATIFSDDGPDTRWVGDEDGAAGSTCCRLSSFKQWCSAKIITFLLSVENVFGGEQGRCHIVYALGTFLLGDMACYFDSVRKDNWPSVLFAMAGGVVLSLGNLPTQFVWAFVG</sequence>
<keyword evidence="1" id="KW-1133">Transmembrane helix</keyword>
<dbReference type="Gene3D" id="3.20.20.80">
    <property type="entry name" value="Glycosidases"/>
    <property type="match status" value="1"/>
</dbReference>
<dbReference type="InterPro" id="IPR000933">
    <property type="entry name" value="Glyco_hydro_29"/>
</dbReference>
<reference evidence="2 3" key="1">
    <citation type="submission" date="2024-01" db="EMBL/GenBank/DDBJ databases">
        <title>The genomes of 5 underutilized Papilionoideae crops provide insights into root nodulation and disease resistanc.</title>
        <authorList>
            <person name="Yuan L."/>
        </authorList>
    </citation>
    <scope>NUCLEOTIDE SEQUENCE [LARGE SCALE GENOMIC DNA]</scope>
    <source>
        <strain evidence="2">ZHUSHIDOU_FW_LH</strain>
        <tissue evidence="2">Leaf</tissue>
    </source>
</reference>
<accession>A0AAN9IVA0</accession>
<dbReference type="GO" id="GO:0016020">
    <property type="term" value="C:membrane"/>
    <property type="evidence" value="ECO:0007669"/>
    <property type="project" value="InterPro"/>
</dbReference>
<name>A0AAN9IVA0_CROPI</name>
<comment type="caution">
    <text evidence="2">The sequence shown here is derived from an EMBL/GenBank/DDBJ whole genome shotgun (WGS) entry which is preliminary data.</text>
</comment>
<gene>
    <name evidence="2" type="ORF">RIF29_00008</name>
</gene>
<dbReference type="PANTHER" id="PTHR10030:SF27">
    <property type="entry name" value="ALPHA-L-FUCOSIDASE 1"/>
    <property type="match status" value="1"/>
</dbReference>
<organism evidence="2 3">
    <name type="scientific">Crotalaria pallida</name>
    <name type="common">Smooth rattlebox</name>
    <name type="synonym">Crotalaria striata</name>
    <dbReference type="NCBI Taxonomy" id="3830"/>
    <lineage>
        <taxon>Eukaryota</taxon>
        <taxon>Viridiplantae</taxon>
        <taxon>Streptophyta</taxon>
        <taxon>Embryophyta</taxon>
        <taxon>Tracheophyta</taxon>
        <taxon>Spermatophyta</taxon>
        <taxon>Magnoliopsida</taxon>
        <taxon>eudicotyledons</taxon>
        <taxon>Gunneridae</taxon>
        <taxon>Pentapetalae</taxon>
        <taxon>rosids</taxon>
        <taxon>fabids</taxon>
        <taxon>Fabales</taxon>
        <taxon>Fabaceae</taxon>
        <taxon>Papilionoideae</taxon>
        <taxon>50 kb inversion clade</taxon>
        <taxon>genistoids sensu lato</taxon>
        <taxon>core genistoids</taxon>
        <taxon>Crotalarieae</taxon>
        <taxon>Crotalaria</taxon>
    </lineage>
</organism>
<dbReference type="Pfam" id="PF07168">
    <property type="entry name" value="Ureide_permease"/>
    <property type="match status" value="1"/>
</dbReference>
<keyword evidence="1" id="KW-0472">Membrane</keyword>
<dbReference type="GO" id="GO:0005764">
    <property type="term" value="C:lysosome"/>
    <property type="evidence" value="ECO:0007669"/>
    <property type="project" value="TreeGrafter"/>
</dbReference>
<keyword evidence="1" id="KW-0812">Transmembrane</keyword>
<dbReference type="AlphaFoldDB" id="A0AAN9IVA0"/>
<protein>
    <submittedName>
        <fullName evidence="2">Uncharacterized protein</fullName>
    </submittedName>
</protein>
<dbReference type="PANTHER" id="PTHR10030">
    <property type="entry name" value="ALPHA-L-FUCOSIDASE"/>
    <property type="match status" value="1"/>
</dbReference>
<dbReference type="EMBL" id="JAYWIO010000001">
    <property type="protein sequence ID" value="KAK7287035.1"/>
    <property type="molecule type" value="Genomic_DNA"/>
</dbReference>
<keyword evidence="3" id="KW-1185">Reference proteome</keyword>
<dbReference type="GO" id="GO:0006004">
    <property type="term" value="P:fucose metabolic process"/>
    <property type="evidence" value="ECO:0007669"/>
    <property type="project" value="TreeGrafter"/>
</dbReference>
<dbReference type="InterPro" id="IPR009834">
    <property type="entry name" value="Ureide_permease"/>
</dbReference>
<evidence type="ECO:0000256" key="1">
    <source>
        <dbReference type="SAM" id="Phobius"/>
    </source>
</evidence>
<evidence type="ECO:0000313" key="3">
    <source>
        <dbReference type="Proteomes" id="UP001372338"/>
    </source>
</evidence>
<proteinExistence type="predicted"/>
<dbReference type="GO" id="GO:0016139">
    <property type="term" value="P:glycoside catabolic process"/>
    <property type="evidence" value="ECO:0007669"/>
    <property type="project" value="TreeGrafter"/>
</dbReference>
<evidence type="ECO:0000313" key="2">
    <source>
        <dbReference type="EMBL" id="KAK7287035.1"/>
    </source>
</evidence>
<dbReference type="Proteomes" id="UP001372338">
    <property type="component" value="Unassembled WGS sequence"/>
</dbReference>
<dbReference type="GO" id="GO:0004560">
    <property type="term" value="F:alpha-L-fucosidase activity"/>
    <property type="evidence" value="ECO:0007669"/>
    <property type="project" value="InterPro"/>
</dbReference>